<proteinExistence type="predicted"/>
<dbReference type="InterPro" id="IPR052734">
    <property type="entry name" value="Nod_factor_acetyltransferase"/>
</dbReference>
<feature type="transmembrane region" description="Helical" evidence="2">
    <location>
        <begin position="68"/>
        <end position="89"/>
    </location>
</feature>
<sequence>MPVSPSAVAPPVAGSAPPETVRKPERPASASGPVRDAHLDNAKFVLIVLVFVGHAISPARDTLLAEAVYFWIYLFHMPAFVLICGYVSASFDGSARRVDRLITTVLAPYLIFWGVYVAEAHVAGRGYPESPVDPIWLTWFLVALFVWRISVPFWKRIRWPLAVAVAVSLAAATVSTGDALGISRILSLLPFFVLGLCLQPGHLEWLHQRWVQVLAVLVLLGTMVAAVPLASELSTEWVFWRASLADREVDLLPLGMAARTGFLVLAGVLTMAFLAVIPRAQTWFTQLGAYTMFVYLLHGLPIRIAEQLGWYEAVDGYAGLAANTVSAVVLSFVLCTPWVRRATGWLVEPHATWLHRRSGT</sequence>
<feature type="transmembrane region" description="Helical" evidence="2">
    <location>
        <begin position="181"/>
        <end position="198"/>
    </location>
</feature>
<keyword evidence="2" id="KW-1133">Transmembrane helix</keyword>
<keyword evidence="2" id="KW-0812">Transmembrane</keyword>
<feature type="transmembrane region" description="Helical" evidence="2">
    <location>
        <begin position="317"/>
        <end position="339"/>
    </location>
</feature>
<dbReference type="PANTHER" id="PTHR37312:SF1">
    <property type="entry name" value="MEMBRANE-BOUND ACYLTRANSFERASE YKRP-RELATED"/>
    <property type="match status" value="1"/>
</dbReference>
<keyword evidence="5" id="KW-1185">Reference proteome</keyword>
<comment type="caution">
    <text evidence="4">The sequence shown here is derived from an EMBL/GenBank/DDBJ whole genome shotgun (WGS) entry which is preliminary data.</text>
</comment>
<evidence type="ECO:0000313" key="5">
    <source>
        <dbReference type="Proteomes" id="UP001250214"/>
    </source>
</evidence>
<dbReference type="PANTHER" id="PTHR37312">
    <property type="entry name" value="MEMBRANE-BOUND ACYLTRANSFERASE YKRP-RELATED"/>
    <property type="match status" value="1"/>
</dbReference>
<keyword evidence="2" id="KW-0472">Membrane</keyword>
<feature type="transmembrane region" description="Helical" evidence="2">
    <location>
        <begin position="251"/>
        <end position="275"/>
    </location>
</feature>
<feature type="transmembrane region" description="Helical" evidence="2">
    <location>
        <begin position="287"/>
        <end position="305"/>
    </location>
</feature>
<evidence type="ECO:0000313" key="4">
    <source>
        <dbReference type="EMBL" id="MDS1272187.1"/>
    </source>
</evidence>
<evidence type="ECO:0000256" key="1">
    <source>
        <dbReference type="SAM" id="MobiDB-lite"/>
    </source>
</evidence>
<organism evidence="4 5">
    <name type="scientific">Lipingzhangella rawalii</name>
    <dbReference type="NCBI Taxonomy" id="2055835"/>
    <lineage>
        <taxon>Bacteria</taxon>
        <taxon>Bacillati</taxon>
        <taxon>Actinomycetota</taxon>
        <taxon>Actinomycetes</taxon>
        <taxon>Streptosporangiales</taxon>
        <taxon>Nocardiopsidaceae</taxon>
        <taxon>Lipingzhangella</taxon>
    </lineage>
</organism>
<protein>
    <recommendedName>
        <fullName evidence="3">Acyltransferase 3 domain-containing protein</fullName>
    </recommendedName>
</protein>
<dbReference type="InterPro" id="IPR002656">
    <property type="entry name" value="Acyl_transf_3_dom"/>
</dbReference>
<feature type="compositionally biased region" description="Low complexity" evidence="1">
    <location>
        <begin position="1"/>
        <end position="18"/>
    </location>
</feature>
<feature type="transmembrane region" description="Helical" evidence="2">
    <location>
        <begin position="134"/>
        <end position="150"/>
    </location>
</feature>
<evidence type="ECO:0000259" key="3">
    <source>
        <dbReference type="Pfam" id="PF01757"/>
    </source>
</evidence>
<dbReference type="EMBL" id="JAVLVT010000010">
    <property type="protein sequence ID" value="MDS1272187.1"/>
    <property type="molecule type" value="Genomic_DNA"/>
</dbReference>
<name>A0ABU2HA45_9ACTN</name>
<feature type="transmembrane region" description="Helical" evidence="2">
    <location>
        <begin position="101"/>
        <end position="122"/>
    </location>
</feature>
<feature type="domain" description="Acyltransferase 3" evidence="3">
    <location>
        <begin position="39"/>
        <end position="335"/>
    </location>
</feature>
<reference evidence="5" key="1">
    <citation type="submission" date="2023-07" db="EMBL/GenBank/DDBJ databases">
        <title>Novel species in the genus Lipingzhangella isolated from Sambhar Salt Lake.</title>
        <authorList>
            <person name="Jiya N."/>
            <person name="Kajale S."/>
            <person name="Sharma A."/>
        </authorList>
    </citation>
    <scope>NUCLEOTIDE SEQUENCE [LARGE SCALE GENOMIC DNA]</scope>
    <source>
        <strain evidence="5">LS1_29</strain>
    </source>
</reference>
<dbReference type="RefSeq" id="WP_310913758.1">
    <property type="nucleotide sequence ID" value="NZ_JAVLVT010000010.1"/>
</dbReference>
<feature type="region of interest" description="Disordered" evidence="1">
    <location>
        <begin position="1"/>
        <end position="34"/>
    </location>
</feature>
<gene>
    <name evidence="4" type="ORF">RIF23_18010</name>
</gene>
<accession>A0ABU2HA45</accession>
<dbReference type="Pfam" id="PF01757">
    <property type="entry name" value="Acyl_transf_3"/>
    <property type="match status" value="1"/>
</dbReference>
<dbReference type="Proteomes" id="UP001250214">
    <property type="component" value="Unassembled WGS sequence"/>
</dbReference>
<feature type="transmembrane region" description="Helical" evidence="2">
    <location>
        <begin position="157"/>
        <end position="175"/>
    </location>
</feature>
<evidence type="ECO:0000256" key="2">
    <source>
        <dbReference type="SAM" id="Phobius"/>
    </source>
</evidence>
<feature type="transmembrane region" description="Helical" evidence="2">
    <location>
        <begin position="210"/>
        <end position="231"/>
    </location>
</feature>